<gene>
    <name evidence="2" type="ORF">SAMN05421757_104410</name>
</gene>
<proteinExistence type="predicted"/>
<dbReference type="Proteomes" id="UP000198426">
    <property type="component" value="Unassembled WGS sequence"/>
</dbReference>
<accession>A0A239IIN5</accession>
<dbReference type="InterPro" id="IPR021727">
    <property type="entry name" value="DUF3299"/>
</dbReference>
<feature type="chain" id="PRO_5012873359" description="DUF3299 domain-containing protein" evidence="1">
    <location>
        <begin position="28"/>
        <end position="171"/>
    </location>
</feature>
<evidence type="ECO:0008006" key="4">
    <source>
        <dbReference type="Google" id="ProtNLM"/>
    </source>
</evidence>
<organism evidence="2 3">
    <name type="scientific">Tropicimonas sediminicola</name>
    <dbReference type="NCBI Taxonomy" id="1031541"/>
    <lineage>
        <taxon>Bacteria</taxon>
        <taxon>Pseudomonadati</taxon>
        <taxon>Pseudomonadota</taxon>
        <taxon>Alphaproteobacteria</taxon>
        <taxon>Rhodobacterales</taxon>
        <taxon>Roseobacteraceae</taxon>
        <taxon>Tropicimonas</taxon>
    </lineage>
</organism>
<sequence>MPALTRRMFCALLAVACATAGARLAWASEVLDLDWEDLIPEGDDKAKSAYEALGVISHDQISQAPAESGFAPVRSDLDGKLVRIPGYVVPLDYGSEGVTTFLLVPYVGACIHVPPPPSNQLILVNSEVPKEFGGLFEPVIVTGMLGTSASETELADVGYVIAAEQVAPYGL</sequence>
<protein>
    <recommendedName>
        <fullName evidence="4">DUF3299 domain-containing protein</fullName>
    </recommendedName>
</protein>
<evidence type="ECO:0000313" key="2">
    <source>
        <dbReference type="EMBL" id="SNS93425.1"/>
    </source>
</evidence>
<keyword evidence="1" id="KW-0732">Signal</keyword>
<evidence type="ECO:0000256" key="1">
    <source>
        <dbReference type="SAM" id="SignalP"/>
    </source>
</evidence>
<keyword evidence="3" id="KW-1185">Reference proteome</keyword>
<dbReference type="AlphaFoldDB" id="A0A239IIN5"/>
<dbReference type="Gene3D" id="2.40.50.870">
    <property type="entry name" value="Protein of unknown function (DUF3299)"/>
    <property type="match status" value="1"/>
</dbReference>
<dbReference type="Pfam" id="PF11736">
    <property type="entry name" value="DUF3299"/>
    <property type="match status" value="1"/>
</dbReference>
<evidence type="ECO:0000313" key="3">
    <source>
        <dbReference type="Proteomes" id="UP000198426"/>
    </source>
</evidence>
<dbReference type="EMBL" id="FZOY01000004">
    <property type="protein sequence ID" value="SNS93425.1"/>
    <property type="molecule type" value="Genomic_DNA"/>
</dbReference>
<reference evidence="2 3" key="1">
    <citation type="submission" date="2017-06" db="EMBL/GenBank/DDBJ databases">
        <authorList>
            <person name="Kim H.J."/>
            <person name="Triplett B.A."/>
        </authorList>
    </citation>
    <scope>NUCLEOTIDE SEQUENCE [LARGE SCALE GENOMIC DNA]</scope>
    <source>
        <strain evidence="2 3">DSM 29339</strain>
    </source>
</reference>
<feature type="signal peptide" evidence="1">
    <location>
        <begin position="1"/>
        <end position="27"/>
    </location>
</feature>
<dbReference type="RefSeq" id="WP_245837945.1">
    <property type="nucleotide sequence ID" value="NZ_FZOY01000004.1"/>
</dbReference>
<name>A0A239IIN5_9RHOB</name>